<dbReference type="Gene3D" id="3.30.1050.10">
    <property type="entry name" value="SCP2 sterol-binding domain"/>
    <property type="match status" value="1"/>
</dbReference>
<name>A9URC1_MONBE</name>
<dbReference type="KEGG" id="mbr:MONBRDRAFT_23152"/>
<keyword evidence="11" id="KW-1185">Reference proteome</keyword>
<evidence type="ECO:0000313" key="10">
    <source>
        <dbReference type="EMBL" id="EDQ92216.1"/>
    </source>
</evidence>
<dbReference type="GO" id="GO:0044594">
    <property type="term" value="F:17-beta-hydroxysteroid dehydrogenase (NAD+) activity"/>
    <property type="evidence" value="ECO:0000318"/>
    <property type="project" value="GO_Central"/>
</dbReference>
<dbReference type="InterPro" id="IPR036527">
    <property type="entry name" value="SCP2_sterol-bd_dom_sf"/>
</dbReference>
<accession>A9URC1</accession>
<dbReference type="InterPro" id="IPR002347">
    <property type="entry name" value="SDR_fam"/>
</dbReference>
<dbReference type="CDD" id="cd05353">
    <property type="entry name" value="hydroxyacyl-CoA-like_DH_SDR_c-like"/>
    <property type="match status" value="1"/>
</dbReference>
<dbReference type="InterPro" id="IPR051687">
    <property type="entry name" value="Peroxisomal_Beta-Oxidation"/>
</dbReference>
<dbReference type="GO" id="GO:0004300">
    <property type="term" value="F:enoyl-CoA hydratase activity"/>
    <property type="evidence" value="ECO:0000318"/>
    <property type="project" value="GO_Central"/>
</dbReference>
<evidence type="ECO:0000256" key="6">
    <source>
        <dbReference type="ARBA" id="ARBA00023098"/>
    </source>
</evidence>
<dbReference type="InterPro" id="IPR054357">
    <property type="entry name" value="MFE-2_N"/>
</dbReference>
<dbReference type="OMA" id="GKTRWQR"/>
<dbReference type="Gene3D" id="1.10.287.4290">
    <property type="match status" value="1"/>
</dbReference>
<evidence type="ECO:0000313" key="11">
    <source>
        <dbReference type="Proteomes" id="UP000001357"/>
    </source>
</evidence>
<dbReference type="InterPro" id="IPR002539">
    <property type="entry name" value="MaoC-like_dom"/>
</dbReference>
<dbReference type="Pfam" id="PF22622">
    <property type="entry name" value="MFE-2_hydrat-2_N"/>
    <property type="match status" value="1"/>
</dbReference>
<dbReference type="AlphaFoldDB" id="A9URC1"/>
<comment type="subcellular location">
    <subcellularLocation>
        <location evidence="1">Peroxisome</location>
    </subcellularLocation>
</comment>
<dbReference type="CDD" id="cd03448">
    <property type="entry name" value="HDE_HSD"/>
    <property type="match status" value="1"/>
</dbReference>
<dbReference type="EMBL" id="CH991544">
    <property type="protein sequence ID" value="EDQ92216.1"/>
    <property type="molecule type" value="Genomic_DNA"/>
</dbReference>
<dbReference type="GO" id="GO:0005777">
    <property type="term" value="C:peroxisome"/>
    <property type="evidence" value="ECO:0000318"/>
    <property type="project" value="GO_Central"/>
</dbReference>
<dbReference type="InterPro" id="IPR057326">
    <property type="entry name" value="KR_dom"/>
</dbReference>
<evidence type="ECO:0000256" key="8">
    <source>
        <dbReference type="ARBA" id="ARBA00023239"/>
    </source>
</evidence>
<dbReference type="FunCoup" id="A9URC1">
    <property type="interactions" value="467"/>
</dbReference>
<dbReference type="InterPro" id="IPR003033">
    <property type="entry name" value="SCP2_sterol-bd_dom"/>
</dbReference>
<comment type="similarity">
    <text evidence="3">Belongs to the short-chain dehydrogenases/reductases (SDR) family.</text>
</comment>
<organism evidence="10 11">
    <name type="scientific">Monosiga brevicollis</name>
    <name type="common">Choanoflagellate</name>
    <dbReference type="NCBI Taxonomy" id="81824"/>
    <lineage>
        <taxon>Eukaryota</taxon>
        <taxon>Choanoflagellata</taxon>
        <taxon>Craspedida</taxon>
        <taxon>Salpingoecidae</taxon>
        <taxon>Monosiga</taxon>
    </lineage>
</organism>
<dbReference type="Proteomes" id="UP000001357">
    <property type="component" value="Unassembled WGS sequence"/>
</dbReference>
<dbReference type="PRINTS" id="PR00080">
    <property type="entry name" value="SDRFAMILY"/>
</dbReference>
<dbReference type="Pfam" id="PF00106">
    <property type="entry name" value="adh_short"/>
    <property type="match status" value="1"/>
</dbReference>
<dbReference type="GO" id="GO:0003857">
    <property type="term" value="F:(3S)-3-hydroxyacyl-CoA dehydrogenase (NAD+) activity"/>
    <property type="evidence" value="ECO:0000318"/>
    <property type="project" value="GO_Central"/>
</dbReference>
<proteinExistence type="inferred from homology"/>
<keyword evidence="6" id="KW-0443">Lipid metabolism</keyword>
<dbReference type="Pfam" id="PF01575">
    <property type="entry name" value="MaoC_dehydratas"/>
    <property type="match status" value="1"/>
</dbReference>
<dbReference type="PANTHER" id="PTHR45024">
    <property type="entry name" value="DEHYDROGENASES, SHORT CHAIN"/>
    <property type="match status" value="1"/>
</dbReference>
<dbReference type="GO" id="GO:0006635">
    <property type="term" value="P:fatty acid beta-oxidation"/>
    <property type="evidence" value="ECO:0000318"/>
    <property type="project" value="GO_Central"/>
</dbReference>
<evidence type="ECO:0000256" key="3">
    <source>
        <dbReference type="ARBA" id="ARBA00006484"/>
    </source>
</evidence>
<dbReference type="InterPro" id="IPR020904">
    <property type="entry name" value="Sc_DH/Rdtase_CS"/>
</dbReference>
<comment type="pathway">
    <text evidence="2">Lipid metabolism; fatty acid beta-oxidation.</text>
</comment>
<evidence type="ECO:0000259" key="9">
    <source>
        <dbReference type="SMART" id="SM00822"/>
    </source>
</evidence>
<dbReference type="PANTHER" id="PTHR45024:SF2">
    <property type="entry name" value="SCP2 DOMAIN-CONTAINING PROTEIN"/>
    <property type="match status" value="1"/>
</dbReference>
<dbReference type="RefSeq" id="XP_001743502.1">
    <property type="nucleotide sequence ID" value="XM_001743450.1"/>
</dbReference>
<keyword evidence="4" id="KW-0276">Fatty acid metabolism</keyword>
<dbReference type="InterPro" id="IPR036291">
    <property type="entry name" value="NAD(P)-bd_dom_sf"/>
</dbReference>
<dbReference type="SUPFAM" id="SSF54637">
    <property type="entry name" value="Thioesterase/thiol ester dehydrase-isomerase"/>
    <property type="match status" value="2"/>
</dbReference>
<dbReference type="eggNOG" id="ENOG502QPX4">
    <property type="taxonomic scope" value="Eukaryota"/>
</dbReference>
<keyword evidence="7" id="KW-0576">Peroxisome</keyword>
<reference evidence="10 11" key="1">
    <citation type="journal article" date="2008" name="Nature">
        <title>The genome of the choanoflagellate Monosiga brevicollis and the origin of metazoans.</title>
        <authorList>
            <consortium name="JGI Sequencing"/>
            <person name="King N."/>
            <person name="Westbrook M.J."/>
            <person name="Young S.L."/>
            <person name="Kuo A."/>
            <person name="Abedin M."/>
            <person name="Chapman J."/>
            <person name="Fairclough S."/>
            <person name="Hellsten U."/>
            <person name="Isogai Y."/>
            <person name="Letunic I."/>
            <person name="Marr M."/>
            <person name="Pincus D."/>
            <person name="Putnam N."/>
            <person name="Rokas A."/>
            <person name="Wright K.J."/>
            <person name="Zuzow R."/>
            <person name="Dirks W."/>
            <person name="Good M."/>
            <person name="Goodstein D."/>
            <person name="Lemons D."/>
            <person name="Li W."/>
            <person name="Lyons J.B."/>
            <person name="Morris A."/>
            <person name="Nichols S."/>
            <person name="Richter D.J."/>
            <person name="Salamov A."/>
            <person name="Bork P."/>
            <person name="Lim W.A."/>
            <person name="Manning G."/>
            <person name="Miller W.T."/>
            <person name="McGinnis W."/>
            <person name="Shapiro H."/>
            <person name="Tjian R."/>
            <person name="Grigoriev I.V."/>
            <person name="Rokhsar D."/>
        </authorList>
    </citation>
    <scope>NUCLEOTIDE SEQUENCE [LARGE SCALE GENOMIC DNA]</scope>
    <source>
        <strain evidence="11">MX1 / ATCC 50154</strain>
    </source>
</reference>
<dbReference type="FunFam" id="3.40.50.720:FF:000185">
    <property type="entry name" value="peroxisomal multifunctional enzyme type 2"/>
    <property type="match status" value="1"/>
</dbReference>
<dbReference type="InParanoid" id="A9URC1"/>
<protein>
    <recommendedName>
        <fullName evidence="9">Ketoreductase domain-containing protein</fullName>
    </recommendedName>
</protein>
<dbReference type="Pfam" id="PF02036">
    <property type="entry name" value="SCP2"/>
    <property type="match status" value="1"/>
</dbReference>
<dbReference type="PROSITE" id="PS00061">
    <property type="entry name" value="ADH_SHORT"/>
    <property type="match status" value="1"/>
</dbReference>
<dbReference type="Gene3D" id="3.40.50.720">
    <property type="entry name" value="NAD(P)-binding Rossmann-like Domain"/>
    <property type="match status" value="1"/>
</dbReference>
<evidence type="ECO:0000256" key="7">
    <source>
        <dbReference type="ARBA" id="ARBA00023140"/>
    </source>
</evidence>
<dbReference type="SUPFAM" id="SSF51735">
    <property type="entry name" value="NAD(P)-binding Rossmann-fold domains"/>
    <property type="match status" value="1"/>
</dbReference>
<evidence type="ECO:0000256" key="5">
    <source>
        <dbReference type="ARBA" id="ARBA00023002"/>
    </source>
</evidence>
<sequence length="716" mass="76694">MAAASLLRFDERVVIVTGAGNGLGREYALAFAKRGARVVVNDLGGSVSGDGSSNRAADTVVDEIRAAGGTAVANYDSVVNGQAVVDTAIKAFGRVDVVVNNAGILRDRSFSKMTEGDWDIVHQVHLKGSFAVSRAAWPHMRKQKYGRIIMTASTAGIYGNFGQANYSAAKLGLVGLSNTLAYEGAKYNIHCNALVPTAGSRLSASVMPEDYANAMKPEYVAPVVLFLCHESCEANRGVYETGAGWVAALKWQRTEGAKLQSAESSISPEKVRDVWDSINDFATASTVDSMNGTASLAASPEANVQQFDRKQALSHRFPTTSYVVSPRNAALYALSVGCNPSAHPEELRYVYEGHSEFGTLPTFAVIPAQVMTGLPGLRFNPMQLLHGEQSVTIHRPLPTEGKLVSQASFVDILDKGRGALAILKVETRAEAGELLVTNVFSLFIRGLGNFGGPSTNDAIPGNVPVPQGAPTHVFSEKTPTNLAALYRLTGDVNPLHIDPEMAKVAGFQQPILHGLCTYGTAARHVIAQCLGGDASRVHVVRGRFAAPVFPGETLETSMWVRSSRIHFQTRVVERDEVVLSHGYVDIVPSSSSNPSASLPSKPEVVEVFERMQANLSQELVRQVNAVFTFALKSAQGSDSRWVVDLKSGAGAIHPPGAQLEGLKVDTTLKLSEDDFVKLARGQLNAMQAFMQNKLKVSGNMMLAQKLSGLFQTQAKL</sequence>
<gene>
    <name evidence="10" type="ORF">MONBRDRAFT_23152</name>
</gene>
<dbReference type="Gene3D" id="3.10.129.10">
    <property type="entry name" value="Hotdog Thioesterase"/>
    <property type="match status" value="1"/>
</dbReference>
<evidence type="ECO:0000256" key="4">
    <source>
        <dbReference type="ARBA" id="ARBA00022832"/>
    </source>
</evidence>
<feature type="domain" description="Ketoreductase" evidence="9">
    <location>
        <begin position="12"/>
        <end position="205"/>
    </location>
</feature>
<dbReference type="InterPro" id="IPR029069">
    <property type="entry name" value="HotDog_dom_sf"/>
</dbReference>
<dbReference type="PRINTS" id="PR00081">
    <property type="entry name" value="GDHRDH"/>
</dbReference>
<keyword evidence="5" id="KW-0560">Oxidoreductase</keyword>
<dbReference type="STRING" id="81824.A9URC1"/>
<dbReference type="SUPFAM" id="SSF55718">
    <property type="entry name" value="SCP-like"/>
    <property type="match status" value="1"/>
</dbReference>
<dbReference type="GeneID" id="5888747"/>
<keyword evidence="8" id="KW-0456">Lyase</keyword>
<dbReference type="SMART" id="SM00822">
    <property type="entry name" value="PKS_KR"/>
    <property type="match status" value="1"/>
</dbReference>
<dbReference type="UniPathway" id="UPA00659"/>
<evidence type="ECO:0000256" key="1">
    <source>
        <dbReference type="ARBA" id="ARBA00004275"/>
    </source>
</evidence>
<evidence type="ECO:0000256" key="2">
    <source>
        <dbReference type="ARBA" id="ARBA00005005"/>
    </source>
</evidence>